<proteinExistence type="predicted"/>
<feature type="transmembrane region" description="Helical" evidence="1">
    <location>
        <begin position="40"/>
        <end position="61"/>
    </location>
</feature>
<dbReference type="Proteomes" id="UP001282474">
    <property type="component" value="Unassembled WGS sequence"/>
</dbReference>
<accession>A0ABU4N0R2</accession>
<feature type="transmembrane region" description="Helical" evidence="1">
    <location>
        <begin position="172"/>
        <end position="197"/>
    </location>
</feature>
<evidence type="ECO:0000256" key="1">
    <source>
        <dbReference type="SAM" id="Phobius"/>
    </source>
</evidence>
<keyword evidence="1" id="KW-0812">Transmembrane</keyword>
<sequence>MAVHEHPHRRPGLRLPSFRATRTASETEPALAVATGTHTVAAYALASLRLLTGFVFLWAFLDKTFGLGYATQSGKGWIDGGSPTKGFLGSVAVGPMESTFHSWAGDPWADWLFMLGLLGIGLALTAGVALRLTAAAGTVMMALMWIAEWPPAQHLSDGSPSMSTNPFAEYHLVYAVVMVVLAATAAGNTLGLGRFWAGLPPVRRSPWLR</sequence>
<evidence type="ECO:0000313" key="3">
    <source>
        <dbReference type="Proteomes" id="UP001282474"/>
    </source>
</evidence>
<keyword evidence="3" id="KW-1185">Reference proteome</keyword>
<protein>
    <submittedName>
        <fullName evidence="2">DoxX family membrane protein</fullName>
    </submittedName>
</protein>
<organism evidence="2 3">
    <name type="scientific">Streptomyces caniscabiei</name>
    <dbReference type="NCBI Taxonomy" id="2746961"/>
    <lineage>
        <taxon>Bacteria</taxon>
        <taxon>Bacillati</taxon>
        <taxon>Actinomycetota</taxon>
        <taxon>Actinomycetes</taxon>
        <taxon>Kitasatosporales</taxon>
        <taxon>Streptomycetaceae</taxon>
        <taxon>Streptomyces</taxon>
    </lineage>
</organism>
<comment type="caution">
    <text evidence="2">The sequence shown here is derived from an EMBL/GenBank/DDBJ whole genome shotgun (WGS) entry which is preliminary data.</text>
</comment>
<dbReference type="RefSeq" id="WP_045561207.1">
    <property type="nucleotide sequence ID" value="NZ_JABXWF010000002.1"/>
</dbReference>
<evidence type="ECO:0000313" key="2">
    <source>
        <dbReference type="EMBL" id="MDX3042170.1"/>
    </source>
</evidence>
<name>A0ABU4N0R2_9ACTN</name>
<keyword evidence="1" id="KW-0472">Membrane</keyword>
<keyword evidence="1" id="KW-1133">Transmembrane helix</keyword>
<gene>
    <name evidence="2" type="ORF">PV383_34070</name>
</gene>
<dbReference type="EMBL" id="JARAWJ010000034">
    <property type="protein sequence ID" value="MDX3042170.1"/>
    <property type="molecule type" value="Genomic_DNA"/>
</dbReference>
<reference evidence="2 3" key="1">
    <citation type="journal article" date="2023" name="Microb. Genom.">
        <title>Mesoterricola silvestris gen. nov., sp. nov., Mesoterricola sediminis sp. nov., Geothrix oryzae sp. nov., Geothrix edaphica sp. nov., Geothrix rubra sp. nov., and Geothrix limicola sp. nov., six novel members of Acidobacteriota isolated from soils.</title>
        <authorList>
            <person name="Weisberg A.J."/>
            <person name="Pearce E."/>
            <person name="Kramer C.G."/>
            <person name="Chang J.H."/>
            <person name="Clarke C.R."/>
        </authorList>
    </citation>
    <scope>NUCLEOTIDE SEQUENCE [LARGE SCALE GENOMIC DNA]</scope>
    <source>
        <strain evidence="2 3">NE20-4-1</strain>
    </source>
</reference>
<feature type="transmembrane region" description="Helical" evidence="1">
    <location>
        <begin position="108"/>
        <end position="125"/>
    </location>
</feature>